<reference evidence="2 3" key="1">
    <citation type="submission" date="2018-03" db="EMBL/GenBank/DDBJ databases">
        <title>Bioinformatic expansion and discovery of thiopeptide antibiotics.</title>
        <authorList>
            <person name="Schwalen C.J."/>
            <person name="Hudson G.A."/>
            <person name="Mitchell D.A."/>
        </authorList>
    </citation>
    <scope>NUCLEOTIDE SEQUENCE [LARGE SCALE GENOMIC DNA]</scope>
    <source>
        <strain evidence="2 3">ATCC 21389</strain>
    </source>
</reference>
<sequence length="281" mass="28860">MTGGQAVVGVLHPGSMGAAVAAQVRATGATVLWCSAGRGASTRQRAAEVGLTEVSGLGELVGRSQILLSICPPAAAEAVANEVAAHGFKDGVYVEANAITPGRVGRIAAVLPDATVVDGSVIGSPPRDGKRPRLFLSGPGDAADQVVKLFAATDVQARVLGTELGQASALKLAYTSYQKASRVLAALSYALAADHGVEDELLEVAAGRSGSYLLETGYIAKTAARAWRWGPELIEAAELLEECGLPGDPMRGAADALVRWEGERDAELGLAEALARLHSSR</sequence>
<comment type="caution">
    <text evidence="2">The sequence shown here is derived from an EMBL/GenBank/DDBJ whole genome shotgun (WGS) entry which is preliminary data.</text>
</comment>
<keyword evidence="3" id="KW-1185">Reference proteome</keyword>
<accession>A0A2V4PM40</accession>
<protein>
    <submittedName>
        <fullName evidence="2">Phosphogluconate dehydrogenase</fullName>
    </submittedName>
</protein>
<organism evidence="2 3">
    <name type="scientific">Streptomyces tateyamensis</name>
    <dbReference type="NCBI Taxonomy" id="565073"/>
    <lineage>
        <taxon>Bacteria</taxon>
        <taxon>Bacillati</taxon>
        <taxon>Actinomycetota</taxon>
        <taxon>Actinomycetes</taxon>
        <taxon>Kitasatosporales</taxon>
        <taxon>Streptomycetaceae</taxon>
        <taxon>Streptomyces</taxon>
    </lineage>
</organism>
<dbReference type="SUPFAM" id="SSF48179">
    <property type="entry name" value="6-phosphogluconate dehydrogenase C-terminal domain-like"/>
    <property type="match status" value="1"/>
</dbReference>
<dbReference type="InterPro" id="IPR036291">
    <property type="entry name" value="NAD(P)-bd_dom_sf"/>
</dbReference>
<dbReference type="InterPro" id="IPR015814">
    <property type="entry name" value="Pgluconate_DH_NAD-bd_C"/>
</dbReference>
<dbReference type="Gene3D" id="3.40.50.720">
    <property type="entry name" value="NAD(P)-binding Rossmann-like Domain"/>
    <property type="match status" value="1"/>
</dbReference>
<dbReference type="Pfam" id="PF09130">
    <property type="entry name" value="DUF1932"/>
    <property type="match status" value="1"/>
</dbReference>
<evidence type="ECO:0000313" key="2">
    <source>
        <dbReference type="EMBL" id="PYC86599.1"/>
    </source>
</evidence>
<proteinExistence type="predicted"/>
<name>A0A2V4PM40_9ACTN</name>
<evidence type="ECO:0000259" key="1">
    <source>
        <dbReference type="Pfam" id="PF09130"/>
    </source>
</evidence>
<dbReference type="AlphaFoldDB" id="A0A2V4PM40"/>
<dbReference type="EMBL" id="PYBW01000019">
    <property type="protein sequence ID" value="PYC86599.1"/>
    <property type="molecule type" value="Genomic_DNA"/>
</dbReference>
<dbReference type="SUPFAM" id="SSF51735">
    <property type="entry name" value="NAD(P)-binding Rossmann-fold domains"/>
    <property type="match status" value="1"/>
</dbReference>
<evidence type="ECO:0000313" key="3">
    <source>
        <dbReference type="Proteomes" id="UP000248039"/>
    </source>
</evidence>
<dbReference type="Proteomes" id="UP000248039">
    <property type="component" value="Unassembled WGS sequence"/>
</dbReference>
<gene>
    <name evidence="2" type="ORF">C7C46_05680</name>
</gene>
<dbReference type="OrthoDB" id="1271986at2"/>
<feature type="domain" description="Phosphogluconate dehydrogenase NAD-binding putative C-terminal" evidence="1">
    <location>
        <begin position="192"/>
        <end position="259"/>
    </location>
</feature>
<dbReference type="InterPro" id="IPR008927">
    <property type="entry name" value="6-PGluconate_DH-like_C_sf"/>
</dbReference>